<dbReference type="STRING" id="5762.D2VKS6"/>
<comment type="similarity">
    <text evidence="2">Belongs to the TIP family.</text>
</comment>
<dbReference type="PANTHER" id="PTHR13412">
    <property type="entry name" value="T-CELL IMMUNOMODULATORY PROTEIN HOMOLOG"/>
    <property type="match status" value="1"/>
</dbReference>
<dbReference type="OMA" id="PGDWIPW"/>
<evidence type="ECO:0000256" key="6">
    <source>
        <dbReference type="ARBA" id="ARBA00023180"/>
    </source>
</evidence>
<dbReference type="EMBL" id="GG738878">
    <property type="protein sequence ID" value="EFC42645.1"/>
    <property type="molecule type" value="Genomic_DNA"/>
</dbReference>
<dbReference type="InterPro" id="IPR024881">
    <property type="entry name" value="Tip"/>
</dbReference>
<evidence type="ECO:0000259" key="8">
    <source>
        <dbReference type="Pfam" id="PF23122"/>
    </source>
</evidence>
<evidence type="ECO:0000256" key="3">
    <source>
        <dbReference type="ARBA" id="ARBA00022692"/>
    </source>
</evidence>
<comment type="subcellular location">
    <subcellularLocation>
        <location evidence="1">Membrane</location>
        <topology evidence="1">Single-pass type I membrane protein</topology>
    </subcellularLocation>
</comment>
<evidence type="ECO:0000256" key="7">
    <source>
        <dbReference type="SAM" id="Phobius"/>
    </source>
</evidence>
<gene>
    <name evidence="9" type="ORF">NAEGRDRAFT_69497</name>
</gene>
<dbReference type="OrthoDB" id="10022113at2759"/>
<evidence type="ECO:0000256" key="4">
    <source>
        <dbReference type="ARBA" id="ARBA00022989"/>
    </source>
</evidence>
<keyword evidence="5 7" id="KW-0472">Membrane</keyword>
<dbReference type="InterPro" id="IPR057089">
    <property type="entry name" value="C2_TIP"/>
</dbReference>
<accession>D2VKS6</accession>
<dbReference type="Gene3D" id="2.130.10.130">
    <property type="entry name" value="Integrin alpha, N-terminal"/>
    <property type="match status" value="1"/>
</dbReference>
<dbReference type="AlphaFoldDB" id="D2VKS6"/>
<proteinExistence type="inferred from homology"/>
<evidence type="ECO:0000313" key="9">
    <source>
        <dbReference type="EMBL" id="EFC42645.1"/>
    </source>
</evidence>
<dbReference type="Proteomes" id="UP000006671">
    <property type="component" value="Unassembled WGS sequence"/>
</dbReference>
<feature type="domain" description="T-cell immunomodulatory protein TIP C2" evidence="8">
    <location>
        <begin position="533"/>
        <end position="633"/>
    </location>
</feature>
<evidence type="ECO:0000256" key="5">
    <source>
        <dbReference type="ARBA" id="ARBA00023136"/>
    </source>
</evidence>
<name>D2VKS6_NAEGR</name>
<dbReference type="Pfam" id="PF23122">
    <property type="entry name" value="C2_ITFG1"/>
    <property type="match status" value="1"/>
</dbReference>
<dbReference type="GeneID" id="8854888"/>
<evidence type="ECO:0000256" key="2">
    <source>
        <dbReference type="ARBA" id="ARBA00006496"/>
    </source>
</evidence>
<dbReference type="PANTHER" id="PTHR13412:SF0">
    <property type="entry name" value="T-CELL IMMUNOMODULATORY PROTEIN"/>
    <property type="match status" value="1"/>
</dbReference>
<dbReference type="GO" id="GO:0005886">
    <property type="term" value="C:plasma membrane"/>
    <property type="evidence" value="ECO:0007669"/>
    <property type="project" value="TreeGrafter"/>
</dbReference>
<keyword evidence="6" id="KW-0325">Glycoprotein</keyword>
<evidence type="ECO:0000256" key="1">
    <source>
        <dbReference type="ARBA" id="ARBA00004479"/>
    </source>
</evidence>
<sequence length="685" mass="77085">MIFNTITNNNNNCFVLGGFSLFPPSISYAPSFLFRKSILYDVSPNVGFEEWTGYTIEALGDFTNQKTTDLITVSSDRKAIQILVWNTYKWKFVNHTQFDYRLSNLIDENVEIVSLVASDFNYDGALDLLVTLMDPSSSEQLYTHHFLLGDFKSLRDGGFLSSKTTDQISVVDVNGDLLPDLFSTDASTGKRTFWINDNVEYKSNVLNYTQIDQESFTETENLNPLAFPMAVINVDIDGDCGSDLIIMSCSHASSNTTCDSPHLEIWINEMGKLKLNTTINLPKGAGRPVILDFDHDGDMDILYPVCYPLDTCEETNELHVIFNDQLPLCTGITIDDTNCRQDTDLCRQSSFSLSKRAVIELPDSRKRILHHLDSTKFHSRPATLRVGDFNLDGYPDLVVSVVNTKDDHQEVGIELWQNVECPEASSSENQLFNCTHTSTSRTFQVVSQHVDALNEASIAKVPPKTKMNEMPKLDAFFLDIDETGVLDIITIYHDEHLYNRTLGAFFNCFFNDAYFLKTISTNGVTSKDGTYYYGVNAPGVTIKFTSTKLDGTKQANMQSLISQTNYLALETPYKLFGLGRTNGYVEEFFVGKAHATKDSSTNYKSFSAIIPNSQLVTLNTPPNKPDSWDVQLFVNPSGASLWVIIAEIVSLILLAIPILILWFREHREDKREKEEVSREISSVFI</sequence>
<feature type="transmembrane region" description="Helical" evidence="7">
    <location>
        <begin position="641"/>
        <end position="663"/>
    </location>
</feature>
<dbReference type="InParanoid" id="D2VKS6"/>
<evidence type="ECO:0000313" key="10">
    <source>
        <dbReference type="Proteomes" id="UP000006671"/>
    </source>
</evidence>
<reference evidence="9 10" key="1">
    <citation type="journal article" date="2010" name="Cell">
        <title>The genome of Naegleria gruberi illuminates early eukaryotic versatility.</title>
        <authorList>
            <person name="Fritz-Laylin L.K."/>
            <person name="Prochnik S.E."/>
            <person name="Ginger M.L."/>
            <person name="Dacks J.B."/>
            <person name="Carpenter M.L."/>
            <person name="Field M.C."/>
            <person name="Kuo A."/>
            <person name="Paredez A."/>
            <person name="Chapman J."/>
            <person name="Pham J."/>
            <person name="Shu S."/>
            <person name="Neupane R."/>
            <person name="Cipriano M."/>
            <person name="Mancuso J."/>
            <person name="Tu H."/>
            <person name="Salamov A."/>
            <person name="Lindquist E."/>
            <person name="Shapiro H."/>
            <person name="Lucas S."/>
            <person name="Grigoriev I.V."/>
            <person name="Cande W.Z."/>
            <person name="Fulton C."/>
            <person name="Rokhsar D.S."/>
            <person name="Dawson S.C."/>
        </authorList>
    </citation>
    <scope>NUCLEOTIDE SEQUENCE [LARGE SCALE GENOMIC DNA]</scope>
    <source>
        <strain evidence="9 10">NEG-M</strain>
    </source>
</reference>
<dbReference type="VEuPathDB" id="AmoebaDB:NAEGRDRAFT_69497"/>
<keyword evidence="4 7" id="KW-1133">Transmembrane helix</keyword>
<dbReference type="eggNOG" id="KOG4550">
    <property type="taxonomic scope" value="Eukaryota"/>
</dbReference>
<keyword evidence="10" id="KW-1185">Reference proteome</keyword>
<dbReference type="SUPFAM" id="SSF69318">
    <property type="entry name" value="Integrin alpha N-terminal domain"/>
    <property type="match status" value="2"/>
</dbReference>
<keyword evidence="3 7" id="KW-0812">Transmembrane</keyword>
<dbReference type="KEGG" id="ngr:NAEGRDRAFT_69497"/>
<organism evidence="10">
    <name type="scientific">Naegleria gruberi</name>
    <name type="common">Amoeba</name>
    <dbReference type="NCBI Taxonomy" id="5762"/>
    <lineage>
        <taxon>Eukaryota</taxon>
        <taxon>Discoba</taxon>
        <taxon>Heterolobosea</taxon>
        <taxon>Tetramitia</taxon>
        <taxon>Eutetramitia</taxon>
        <taxon>Vahlkampfiidae</taxon>
        <taxon>Naegleria</taxon>
    </lineage>
</organism>
<dbReference type="RefSeq" id="XP_002675389.1">
    <property type="nucleotide sequence ID" value="XM_002675343.1"/>
</dbReference>
<dbReference type="InterPro" id="IPR028994">
    <property type="entry name" value="Integrin_alpha_N"/>
</dbReference>
<protein>
    <submittedName>
        <fullName evidence="9">Predicted protein</fullName>
    </submittedName>
</protein>